<feature type="transmembrane region" description="Helical" evidence="1">
    <location>
        <begin position="107"/>
        <end position="130"/>
    </location>
</feature>
<dbReference type="OrthoDB" id="5429634at2759"/>
<organism evidence="3 4">
    <name type="scientific">Cladophialophora immunda</name>
    <dbReference type="NCBI Taxonomy" id="569365"/>
    <lineage>
        <taxon>Eukaryota</taxon>
        <taxon>Fungi</taxon>
        <taxon>Dikarya</taxon>
        <taxon>Ascomycota</taxon>
        <taxon>Pezizomycotina</taxon>
        <taxon>Eurotiomycetes</taxon>
        <taxon>Chaetothyriomycetidae</taxon>
        <taxon>Chaetothyriales</taxon>
        <taxon>Herpotrichiellaceae</taxon>
        <taxon>Cladophialophora</taxon>
    </lineage>
</organism>
<dbReference type="HOGENOM" id="CLU_010112_0_0_1"/>
<dbReference type="GeneID" id="27349398"/>
<evidence type="ECO:0000256" key="1">
    <source>
        <dbReference type="SAM" id="Phobius"/>
    </source>
</evidence>
<name>A0A0D2BZJ2_9EURO</name>
<feature type="transmembrane region" description="Helical" evidence="1">
    <location>
        <begin position="417"/>
        <end position="439"/>
    </location>
</feature>
<dbReference type="PANTHER" id="PTHR35395">
    <property type="entry name" value="DUF6536 DOMAIN-CONTAINING PROTEIN"/>
    <property type="match status" value="1"/>
</dbReference>
<feature type="transmembrane region" description="Helical" evidence="1">
    <location>
        <begin position="598"/>
        <end position="620"/>
    </location>
</feature>
<dbReference type="InterPro" id="IPR046623">
    <property type="entry name" value="DUF6536"/>
</dbReference>
<dbReference type="AlphaFoldDB" id="A0A0D2BZJ2"/>
<accession>A0A0D2BZJ2</accession>
<evidence type="ECO:0000313" key="3">
    <source>
        <dbReference type="EMBL" id="KIW24493.1"/>
    </source>
</evidence>
<feature type="transmembrane region" description="Helical" evidence="1">
    <location>
        <begin position="170"/>
        <end position="194"/>
    </location>
</feature>
<gene>
    <name evidence="3" type="ORF">PV07_10204</name>
</gene>
<feature type="domain" description="DUF6536" evidence="2">
    <location>
        <begin position="59"/>
        <end position="210"/>
    </location>
</feature>
<feature type="transmembrane region" description="Helical" evidence="1">
    <location>
        <begin position="65"/>
        <end position="87"/>
    </location>
</feature>
<keyword evidence="1" id="KW-0812">Transmembrane</keyword>
<proteinExistence type="predicted"/>
<feature type="transmembrane region" description="Helical" evidence="1">
    <location>
        <begin position="539"/>
        <end position="562"/>
    </location>
</feature>
<dbReference type="STRING" id="569365.A0A0D2BZJ2"/>
<dbReference type="EMBL" id="KN847045">
    <property type="protein sequence ID" value="KIW24493.1"/>
    <property type="molecule type" value="Genomic_DNA"/>
</dbReference>
<dbReference type="RefSeq" id="XP_016244709.1">
    <property type="nucleotide sequence ID" value="XM_016397518.1"/>
</dbReference>
<evidence type="ECO:0000259" key="2">
    <source>
        <dbReference type="Pfam" id="PF20163"/>
    </source>
</evidence>
<reference evidence="3 4" key="1">
    <citation type="submission" date="2015-01" db="EMBL/GenBank/DDBJ databases">
        <title>The Genome Sequence of Cladophialophora immunda CBS83496.</title>
        <authorList>
            <consortium name="The Broad Institute Genomics Platform"/>
            <person name="Cuomo C."/>
            <person name="de Hoog S."/>
            <person name="Gorbushina A."/>
            <person name="Stielow B."/>
            <person name="Teixiera M."/>
            <person name="Abouelleil A."/>
            <person name="Chapman S.B."/>
            <person name="Priest M."/>
            <person name="Young S.K."/>
            <person name="Wortman J."/>
            <person name="Nusbaum C."/>
            <person name="Birren B."/>
        </authorList>
    </citation>
    <scope>NUCLEOTIDE SEQUENCE [LARGE SCALE GENOMIC DNA]</scope>
    <source>
        <strain evidence="3 4">CBS 83496</strain>
    </source>
</reference>
<keyword evidence="1" id="KW-1133">Transmembrane helix</keyword>
<dbReference type="PANTHER" id="PTHR35395:SF1">
    <property type="entry name" value="DUF6536 DOMAIN-CONTAINING PROTEIN"/>
    <property type="match status" value="1"/>
</dbReference>
<evidence type="ECO:0000313" key="4">
    <source>
        <dbReference type="Proteomes" id="UP000054466"/>
    </source>
</evidence>
<protein>
    <recommendedName>
        <fullName evidence="2">DUF6536 domain-containing protein</fullName>
    </recommendedName>
</protein>
<keyword evidence="1" id="KW-0472">Membrane</keyword>
<dbReference type="Proteomes" id="UP000054466">
    <property type="component" value="Unassembled WGS sequence"/>
</dbReference>
<feature type="transmembrane region" description="Helical" evidence="1">
    <location>
        <begin position="705"/>
        <end position="731"/>
    </location>
</feature>
<dbReference type="VEuPathDB" id="FungiDB:PV07_10204"/>
<keyword evidence="4" id="KW-1185">Reference proteome</keyword>
<dbReference type="Pfam" id="PF20163">
    <property type="entry name" value="DUF6536"/>
    <property type="match status" value="1"/>
</dbReference>
<sequence length="800" mass="88515">MNSSERHAIGGYDKSGSLRLSVANFVRRAKRYVLRSGPAQGYNNVHQKNDFDSVKTAGWQKGARLCLAGALTCLVLEAVLLTVFLKLDRSVLGHSVIFAGDCQKAKSITLAMVTSLNIIGTTLLGTSNYVMQFLNAPSRREVDKAHANGRYLNIGAPSVNNFRFLGLTKFFMWSMLLFSSIPIHLLLNSVVFASLQSNNYGVMLVSSDFLDDSAWSLCSSDTLSITANFACSMYHAAKRSNSGLSRKQPRECIQHYSGAIETAASNVLLVAKNTTEQKRWSLFTKPATDPNTFSICNATCLHHISSPLQHSLLLEPTDTLWNASTLLGLWSSLDYGYLTTTQYTHFNTADSRVESPNRWDPGAWLCDTGRYTAFKNCDAATALKDPDQWRVTPSSVEVDYCLIDTKQNQDCKVHYNVIFLSVVMGCDFVKVCCIVYVLLVCPRHCTSRQDMELATLGDAIESFLVYPDETSAARCLVDQKHVRSLQGPVLNWIYDEDCFEKIPREQRASECPRVFGPQPLAFEGQMRKWQAAAASPTRWGIFGGIFALLVIVTLLVLSFSLVHLKRLGVSKLFTQGFDSVDPNSTFTPKVFGVSNSAATLRTILMVNAPQLFLSMLYFMYNGLLTRMMCALEFSKFYKQPTTLRVSIPSGDQRSTYWLSLPWKISLPSLLLSVALHWLTSRSLFQVEIEVLDWTGHPQPDRNISACGFSTLAILLVAVVLIIMLLVLVGFACTPLPPGMPVVGTNSWAISAACHNGNGDKDAAQRALMWGEVSYDSGSETGHCSLSNRRVTAPTDGRIYA</sequence>